<dbReference type="SMART" id="SM00935">
    <property type="entry name" value="OmpH"/>
    <property type="match status" value="1"/>
</dbReference>
<evidence type="ECO:0000256" key="2">
    <source>
        <dbReference type="ARBA" id="ARBA00022729"/>
    </source>
</evidence>
<dbReference type="PROSITE" id="PS51257">
    <property type="entry name" value="PROKAR_LIPOPROTEIN"/>
    <property type="match status" value="1"/>
</dbReference>
<dbReference type="PANTHER" id="PTHR35089:SF1">
    <property type="entry name" value="CHAPERONE PROTEIN SKP"/>
    <property type="match status" value="1"/>
</dbReference>
<dbReference type="Gene3D" id="3.30.910.20">
    <property type="entry name" value="Skp domain"/>
    <property type="match status" value="1"/>
</dbReference>
<proteinExistence type="inferred from homology"/>
<evidence type="ECO:0000313" key="4">
    <source>
        <dbReference type="EMBL" id="TWJ04642.1"/>
    </source>
</evidence>
<evidence type="ECO:0000313" key="5">
    <source>
        <dbReference type="Proteomes" id="UP000317010"/>
    </source>
</evidence>
<dbReference type="EMBL" id="VLLI01000001">
    <property type="protein sequence ID" value="TWJ04642.1"/>
    <property type="molecule type" value="Genomic_DNA"/>
</dbReference>
<dbReference type="GO" id="GO:0051082">
    <property type="term" value="F:unfolded protein binding"/>
    <property type="evidence" value="ECO:0007669"/>
    <property type="project" value="InterPro"/>
</dbReference>
<comment type="caution">
    <text evidence="4">The sequence shown here is derived from an EMBL/GenBank/DDBJ whole genome shotgun (WGS) entry which is preliminary data.</text>
</comment>
<reference evidence="4 5" key="1">
    <citation type="submission" date="2019-07" db="EMBL/GenBank/DDBJ databases">
        <title>Genomic Encyclopedia of Archaeal and Bacterial Type Strains, Phase II (KMG-II): from individual species to whole genera.</title>
        <authorList>
            <person name="Goeker M."/>
        </authorList>
    </citation>
    <scope>NUCLEOTIDE SEQUENCE [LARGE SCALE GENOMIC DNA]</scope>
    <source>
        <strain evidence="4 5">ATCC BAA-1854</strain>
    </source>
</reference>
<keyword evidence="2" id="KW-0732">Signal</keyword>
<sequence length="207" mass="23259">MGRQQKSIIRKMKTKASIFTKISLGMLLAGSLAACNKPKTDDKATANPATPNKETIVFVNSDTLLAKYDYYKDMSKRLEDKANSAKNDVGSRTQAFQREVAEYQKGANTMPADQRQSTEQRLQREQQELQGYQQNATAQFQNDQASENTKLYDKIADFIKSYAKEKGYKLVLTYSKANPTVLYGDPGLDVTADVAKRLNDAYSKDKK</sequence>
<name>A0A562UFN4_9SPHI</name>
<accession>A0A562UFN4</accession>
<keyword evidence="5" id="KW-1185">Reference proteome</keyword>
<dbReference type="SUPFAM" id="SSF111384">
    <property type="entry name" value="OmpH-like"/>
    <property type="match status" value="1"/>
</dbReference>
<dbReference type="AlphaFoldDB" id="A0A562UFN4"/>
<dbReference type="PANTHER" id="PTHR35089">
    <property type="entry name" value="CHAPERONE PROTEIN SKP"/>
    <property type="match status" value="1"/>
</dbReference>
<dbReference type="Proteomes" id="UP000317010">
    <property type="component" value="Unassembled WGS sequence"/>
</dbReference>
<dbReference type="GO" id="GO:0005829">
    <property type="term" value="C:cytosol"/>
    <property type="evidence" value="ECO:0007669"/>
    <property type="project" value="TreeGrafter"/>
</dbReference>
<evidence type="ECO:0000256" key="1">
    <source>
        <dbReference type="ARBA" id="ARBA00009091"/>
    </source>
</evidence>
<organism evidence="4 5">
    <name type="scientific">Mucilaginibacter frigoritolerans</name>
    <dbReference type="NCBI Taxonomy" id="652788"/>
    <lineage>
        <taxon>Bacteria</taxon>
        <taxon>Pseudomonadati</taxon>
        <taxon>Bacteroidota</taxon>
        <taxon>Sphingobacteriia</taxon>
        <taxon>Sphingobacteriales</taxon>
        <taxon>Sphingobacteriaceae</taxon>
        <taxon>Mucilaginibacter</taxon>
    </lineage>
</organism>
<dbReference type="InterPro" id="IPR024930">
    <property type="entry name" value="Skp_dom_sf"/>
</dbReference>
<evidence type="ECO:0000256" key="3">
    <source>
        <dbReference type="SAM" id="MobiDB-lite"/>
    </source>
</evidence>
<protein>
    <submittedName>
        <fullName evidence="4">Periplasmic chaperone for outer membrane proteins Skp</fullName>
    </submittedName>
</protein>
<gene>
    <name evidence="4" type="ORF">JN11_00359</name>
</gene>
<comment type="similarity">
    <text evidence="1">Belongs to the Skp family.</text>
</comment>
<feature type="compositionally biased region" description="Basic and acidic residues" evidence="3">
    <location>
        <begin position="116"/>
        <end position="127"/>
    </location>
</feature>
<dbReference type="GO" id="GO:0050821">
    <property type="term" value="P:protein stabilization"/>
    <property type="evidence" value="ECO:0007669"/>
    <property type="project" value="TreeGrafter"/>
</dbReference>
<dbReference type="Pfam" id="PF03938">
    <property type="entry name" value="OmpH"/>
    <property type="match status" value="1"/>
</dbReference>
<feature type="region of interest" description="Disordered" evidence="3">
    <location>
        <begin position="107"/>
        <end position="131"/>
    </location>
</feature>
<dbReference type="InterPro" id="IPR005632">
    <property type="entry name" value="Chaperone_Skp"/>
</dbReference>